<gene>
    <name evidence="3" type="ORF">I302_104142</name>
</gene>
<sequence>MAGKVSKREVAEERSSRQMNCRELIKPTKRKETEPEDPLIRGPPPSLFAPIQPEAPAVVVLHQLCAFEQVFQEIIARRDGLDRAPIRAIWKVKMDFEDLTEPYLAQYDVNRDPKLISNSTAQSEKKDNLIPQQWLDLIEKSFLSFHTTLPLQLQSCPELGGQVGLYRRQVPTLATKAARSLRADINHLQFIVFFLPSDIGDILDAGFEQGLTFEHQVGGQDMTLMGLGPARTINHSCEPNVYWDFQERALQHLQDDLVSSIGYTTLSMHQIDGTPIPPGEQLTAFYSEYFAENLCDCKHSTYHQQAISSQDDDDSDYDYDPRQSDDDDDTIKSRSNALHKPKPKRSNTNTMKRKPPQKAISWPKEPRHVATKALRVDKHRNPPAPKPSRSTAASHEDSDSAAGKSTVPSQRRGQPQSSSKSKSVRMSLGTLLGLEMPPSTQQSTSALPSASIGATRENKEQVVPKASTLPLSQPKSKDTLHVLKSSSTGMSQRADIKASIAPAPTTDTSKDPPAEDIKPNLPRVKEIIDISLSDDDKPPSISTESSSSSRSACNPQLLEAFLNSQKIVLNQQELLKAQMSNPKTAEATIKNTQDILRRNQATQDKLREMLWG</sequence>
<dbReference type="InterPro" id="IPR001214">
    <property type="entry name" value="SET_dom"/>
</dbReference>
<feature type="compositionally biased region" description="Basic residues" evidence="1">
    <location>
        <begin position="337"/>
        <end position="356"/>
    </location>
</feature>
<dbReference type="Proteomes" id="UP000092730">
    <property type="component" value="Chromosome 2"/>
</dbReference>
<dbReference type="GeneID" id="30207249"/>
<keyword evidence="4" id="KW-1185">Reference proteome</keyword>
<dbReference type="PROSITE" id="PS50280">
    <property type="entry name" value="SET"/>
    <property type="match status" value="1"/>
</dbReference>
<dbReference type="RefSeq" id="XP_065725880.1">
    <property type="nucleotide sequence ID" value="XM_065869808.1"/>
</dbReference>
<feature type="region of interest" description="Disordered" evidence="1">
    <location>
        <begin position="306"/>
        <end position="552"/>
    </location>
</feature>
<dbReference type="EMBL" id="CP144542">
    <property type="protein sequence ID" value="WVW82137.1"/>
    <property type="molecule type" value="Genomic_DNA"/>
</dbReference>
<evidence type="ECO:0000313" key="4">
    <source>
        <dbReference type="Proteomes" id="UP000092730"/>
    </source>
</evidence>
<proteinExistence type="predicted"/>
<protein>
    <recommendedName>
        <fullName evidence="2">SET domain-containing protein</fullName>
    </recommendedName>
</protein>
<feature type="compositionally biased region" description="Low complexity" evidence="1">
    <location>
        <begin position="407"/>
        <end position="427"/>
    </location>
</feature>
<dbReference type="Gene3D" id="2.170.270.10">
    <property type="entry name" value="SET domain"/>
    <property type="match status" value="1"/>
</dbReference>
<reference evidence="3" key="1">
    <citation type="submission" date="2013-07" db="EMBL/GenBank/DDBJ databases">
        <authorList>
            <consortium name="The Broad Institute Genome Sequencing Platform"/>
            <person name="Cuomo C."/>
            <person name="Litvintseva A."/>
            <person name="Chen Y."/>
            <person name="Heitman J."/>
            <person name="Sun S."/>
            <person name="Springer D."/>
            <person name="Dromer F."/>
            <person name="Young S.K."/>
            <person name="Zeng Q."/>
            <person name="Gargeya S."/>
            <person name="Fitzgerald M."/>
            <person name="Abouelleil A."/>
            <person name="Alvarado L."/>
            <person name="Berlin A.M."/>
            <person name="Chapman S.B."/>
            <person name="Dewar J."/>
            <person name="Goldberg J."/>
            <person name="Griggs A."/>
            <person name="Gujja S."/>
            <person name="Hansen M."/>
            <person name="Howarth C."/>
            <person name="Imamovic A."/>
            <person name="Larimer J."/>
            <person name="McCowan C."/>
            <person name="Murphy C."/>
            <person name="Pearson M."/>
            <person name="Priest M."/>
            <person name="Roberts A."/>
            <person name="Saif S."/>
            <person name="Shea T."/>
            <person name="Sykes S."/>
            <person name="Wortman J."/>
            <person name="Nusbaum C."/>
            <person name="Birren B."/>
        </authorList>
    </citation>
    <scope>NUCLEOTIDE SEQUENCE</scope>
    <source>
        <strain evidence="3">CBS 10118</strain>
    </source>
</reference>
<feature type="compositionally biased region" description="Basic and acidic residues" evidence="1">
    <location>
        <begin position="1"/>
        <end position="16"/>
    </location>
</feature>
<evidence type="ECO:0000256" key="1">
    <source>
        <dbReference type="SAM" id="MobiDB-lite"/>
    </source>
</evidence>
<feature type="compositionally biased region" description="Low complexity" evidence="1">
    <location>
        <begin position="540"/>
        <end position="551"/>
    </location>
</feature>
<evidence type="ECO:0000259" key="2">
    <source>
        <dbReference type="PROSITE" id="PS50280"/>
    </source>
</evidence>
<feature type="domain" description="SET" evidence="2">
    <location>
        <begin position="149"/>
        <end position="287"/>
    </location>
</feature>
<reference evidence="3" key="2">
    <citation type="submission" date="2024-02" db="EMBL/GenBank/DDBJ databases">
        <title>Comparative genomics of Cryptococcus and Kwoniella reveals pathogenesis evolution and contrasting modes of karyotype evolution via chromosome fusion or intercentromeric recombination.</title>
        <authorList>
            <person name="Coelho M.A."/>
            <person name="David-Palma M."/>
            <person name="Shea T."/>
            <person name="Bowers K."/>
            <person name="McGinley-Smith S."/>
            <person name="Mohammad A.W."/>
            <person name="Gnirke A."/>
            <person name="Yurkov A.M."/>
            <person name="Nowrousian M."/>
            <person name="Sun S."/>
            <person name="Cuomo C.A."/>
            <person name="Heitman J."/>
        </authorList>
    </citation>
    <scope>NUCLEOTIDE SEQUENCE</scope>
    <source>
        <strain evidence="3">CBS 10118</strain>
    </source>
</reference>
<feature type="region of interest" description="Disordered" evidence="1">
    <location>
        <begin position="1"/>
        <end position="46"/>
    </location>
</feature>
<name>A0AAJ8K7D7_9TREE</name>
<feature type="compositionally biased region" description="Basic and acidic residues" evidence="1">
    <location>
        <begin position="364"/>
        <end position="380"/>
    </location>
</feature>
<dbReference type="InterPro" id="IPR046341">
    <property type="entry name" value="SET_dom_sf"/>
</dbReference>
<feature type="compositionally biased region" description="Polar residues" evidence="1">
    <location>
        <begin position="438"/>
        <end position="448"/>
    </location>
</feature>
<feature type="compositionally biased region" description="Basic and acidic residues" evidence="1">
    <location>
        <begin position="23"/>
        <end position="33"/>
    </location>
</feature>
<accession>A0AAJ8K7D7</accession>
<feature type="compositionally biased region" description="Basic and acidic residues" evidence="1">
    <location>
        <begin position="508"/>
        <end position="538"/>
    </location>
</feature>
<dbReference type="AlphaFoldDB" id="A0AAJ8K7D7"/>
<evidence type="ECO:0000313" key="3">
    <source>
        <dbReference type="EMBL" id="WVW82137.1"/>
    </source>
</evidence>
<dbReference type="KEGG" id="kbi:30207249"/>
<organism evidence="3 4">
    <name type="scientific">Kwoniella bestiolae CBS 10118</name>
    <dbReference type="NCBI Taxonomy" id="1296100"/>
    <lineage>
        <taxon>Eukaryota</taxon>
        <taxon>Fungi</taxon>
        <taxon>Dikarya</taxon>
        <taxon>Basidiomycota</taxon>
        <taxon>Agaricomycotina</taxon>
        <taxon>Tremellomycetes</taxon>
        <taxon>Tremellales</taxon>
        <taxon>Cryptococcaceae</taxon>
        <taxon>Kwoniella</taxon>
    </lineage>
</organism>
<dbReference type="SUPFAM" id="SSF82199">
    <property type="entry name" value="SET domain"/>
    <property type="match status" value="1"/>
</dbReference>